<accession>A0ABU7XHC3</accession>
<protein>
    <submittedName>
        <fullName evidence="1">Uncharacterized protein</fullName>
    </submittedName>
</protein>
<proteinExistence type="predicted"/>
<reference evidence="1 2" key="1">
    <citation type="submission" date="2024-02" db="EMBL/GenBank/DDBJ databases">
        <authorList>
            <person name="Grouzdev D."/>
        </authorList>
    </citation>
    <scope>NUCLEOTIDE SEQUENCE [LARGE SCALE GENOMIC DNA]</scope>
    <source>
        <strain evidence="1 2">9N</strain>
    </source>
</reference>
<name>A0ABU7XHC3_9HYPH</name>
<dbReference type="Proteomes" id="UP001350748">
    <property type="component" value="Unassembled WGS sequence"/>
</dbReference>
<evidence type="ECO:0000313" key="2">
    <source>
        <dbReference type="Proteomes" id="UP001350748"/>
    </source>
</evidence>
<gene>
    <name evidence="1" type="ORF">V3H18_08395</name>
</gene>
<dbReference type="EMBL" id="JAZHYN010000019">
    <property type="protein sequence ID" value="MEF3366549.1"/>
    <property type="molecule type" value="Genomic_DNA"/>
</dbReference>
<comment type="caution">
    <text evidence="1">The sequence shown here is derived from an EMBL/GenBank/DDBJ whole genome shotgun (WGS) entry which is preliminary data.</text>
</comment>
<organism evidence="1 2">
    <name type="scientific">Methylocystis borbori</name>
    <dbReference type="NCBI Taxonomy" id="3118750"/>
    <lineage>
        <taxon>Bacteria</taxon>
        <taxon>Pseudomonadati</taxon>
        <taxon>Pseudomonadota</taxon>
        <taxon>Alphaproteobacteria</taxon>
        <taxon>Hyphomicrobiales</taxon>
        <taxon>Methylocystaceae</taxon>
        <taxon>Methylocystis</taxon>
    </lineage>
</organism>
<dbReference type="RefSeq" id="WP_332081571.1">
    <property type="nucleotide sequence ID" value="NZ_JAZHYN010000019.1"/>
</dbReference>
<keyword evidence="2" id="KW-1185">Reference proteome</keyword>
<evidence type="ECO:0000313" key="1">
    <source>
        <dbReference type="EMBL" id="MEF3366549.1"/>
    </source>
</evidence>
<sequence>MFDDFDSRALRRTDCFGQRFMKPGTYRYGVFPASGQHLSQERPYVIKVDEGRPGQKMKQHNIMLSATKGGFKPDKAEIGIDAGDMVVWNCPEKAMTPYAVVGDKEFFASSRLVNECGYSHAFGLPGEYRWVDAFGGPVGGVIRVRDPGVKTEADLSKWRETLAQGTLVMVDDQQAKPREVDIMVGQTVFFAVTKSRGLSITDERLLEKRK</sequence>